<dbReference type="InterPro" id="IPR036890">
    <property type="entry name" value="HATPase_C_sf"/>
</dbReference>
<protein>
    <recommendedName>
        <fullName evidence="2">histidine kinase</fullName>
        <ecNumber evidence="2">2.7.13.3</ecNumber>
    </recommendedName>
</protein>
<evidence type="ECO:0000256" key="5">
    <source>
        <dbReference type="ARBA" id="ARBA00022741"/>
    </source>
</evidence>
<evidence type="ECO:0000256" key="9">
    <source>
        <dbReference type="SAM" id="MobiDB-lite"/>
    </source>
</evidence>
<dbReference type="InterPro" id="IPR011712">
    <property type="entry name" value="Sig_transdc_His_kin_sub3_dim/P"/>
</dbReference>
<evidence type="ECO:0000256" key="7">
    <source>
        <dbReference type="ARBA" id="ARBA00022840"/>
    </source>
</evidence>
<feature type="transmembrane region" description="Helical" evidence="10">
    <location>
        <begin position="172"/>
        <end position="190"/>
    </location>
</feature>
<accession>A0AAE3G8S3</accession>
<evidence type="ECO:0000256" key="2">
    <source>
        <dbReference type="ARBA" id="ARBA00012438"/>
    </source>
</evidence>
<evidence type="ECO:0000256" key="6">
    <source>
        <dbReference type="ARBA" id="ARBA00022777"/>
    </source>
</evidence>
<feature type="domain" description="Signal transduction histidine kinase subgroup 3 dimerisation and phosphoacceptor" evidence="12">
    <location>
        <begin position="237"/>
        <end position="302"/>
    </location>
</feature>
<evidence type="ECO:0000313" key="14">
    <source>
        <dbReference type="Proteomes" id="UP001206128"/>
    </source>
</evidence>
<dbReference type="GO" id="GO:0005524">
    <property type="term" value="F:ATP binding"/>
    <property type="evidence" value="ECO:0007669"/>
    <property type="project" value="UniProtKB-KW"/>
</dbReference>
<dbReference type="EMBL" id="JAMTCK010000001">
    <property type="protein sequence ID" value="MCP2163801.1"/>
    <property type="molecule type" value="Genomic_DNA"/>
</dbReference>
<proteinExistence type="predicted"/>
<dbReference type="GO" id="GO:0046983">
    <property type="term" value="F:protein dimerization activity"/>
    <property type="evidence" value="ECO:0007669"/>
    <property type="project" value="InterPro"/>
</dbReference>
<keyword evidence="3" id="KW-0597">Phosphoprotein</keyword>
<dbReference type="InterPro" id="IPR050482">
    <property type="entry name" value="Sensor_HK_TwoCompSys"/>
</dbReference>
<feature type="transmembrane region" description="Helical" evidence="10">
    <location>
        <begin position="120"/>
        <end position="141"/>
    </location>
</feature>
<dbReference type="GO" id="GO:0016020">
    <property type="term" value="C:membrane"/>
    <property type="evidence" value="ECO:0007669"/>
    <property type="project" value="InterPro"/>
</dbReference>
<keyword evidence="10" id="KW-0812">Transmembrane</keyword>
<dbReference type="CDD" id="cd16917">
    <property type="entry name" value="HATPase_UhpB-NarQ-NarX-like"/>
    <property type="match status" value="1"/>
</dbReference>
<feature type="region of interest" description="Disordered" evidence="9">
    <location>
        <begin position="385"/>
        <end position="408"/>
    </location>
</feature>
<keyword evidence="8" id="KW-0902">Two-component regulatory system</keyword>
<keyword evidence="7" id="KW-0067">ATP-binding</keyword>
<evidence type="ECO:0000256" key="4">
    <source>
        <dbReference type="ARBA" id="ARBA00022679"/>
    </source>
</evidence>
<dbReference type="PANTHER" id="PTHR24421:SF10">
    <property type="entry name" value="NITRATE_NITRITE SENSOR PROTEIN NARQ"/>
    <property type="match status" value="1"/>
</dbReference>
<feature type="transmembrane region" description="Helical" evidence="10">
    <location>
        <begin position="51"/>
        <end position="71"/>
    </location>
</feature>
<keyword evidence="10" id="KW-0472">Membrane</keyword>
<dbReference type="Gene3D" id="3.30.565.10">
    <property type="entry name" value="Histidine kinase-like ATPase, C-terminal domain"/>
    <property type="match status" value="1"/>
</dbReference>
<keyword evidence="14" id="KW-1185">Reference proteome</keyword>
<dbReference type="RefSeq" id="WP_253766749.1">
    <property type="nucleotide sequence ID" value="NZ_JAMTCK010000001.1"/>
</dbReference>
<sequence>MLATAVATFGALLPAFSAYPPFAPDATATVGLAGLLVLVGLLRPSWAVRTVVLAAAVVVVVWSLVPTLSRIDHFPESAGLTAASVWSLFPAMSRTGHTAAWVFAVLGGVPVLLAWRSPLLAWRVVAVLGLTTPLIVPRFPWDGVPPWSPGLIATAVAVVFLVSLRHGLSVQVWVWLLSVAIVHAWAYWPVRTPGELLVSVVMLAGNTVRLRRVALASRREQARISAAEGTRRAVLEERARIARELHDVVAHHMTVLALRADSAPYRLPGLSAPVRAEFVELNELAREGLGEMRRLLGVLRAEGEAVDTAPQPGVAQVEELVHRLRAAGTPITTAIHLGRTPLPTAVGLTTYRIVQEALSNAVKHAPGATVHVELRVHRGELLIRVRNGPPTQPPAPAAPGQDRPGHGLIGMRERVSMLGGTLGTGGPTPEGGFTVQASLPLAVPAQFDAEPVDSGSEGG</sequence>
<dbReference type="AlphaFoldDB" id="A0AAE3G8S3"/>
<comment type="catalytic activity">
    <reaction evidence="1">
        <text>ATP + protein L-histidine = ADP + protein N-phospho-L-histidine.</text>
        <dbReference type="EC" id="2.7.13.3"/>
    </reaction>
</comment>
<keyword evidence="4" id="KW-0808">Transferase</keyword>
<keyword evidence="6 13" id="KW-0418">Kinase</keyword>
<organism evidence="13 14">
    <name type="scientific">Goodfellowiella coeruleoviolacea</name>
    <dbReference type="NCBI Taxonomy" id="334858"/>
    <lineage>
        <taxon>Bacteria</taxon>
        <taxon>Bacillati</taxon>
        <taxon>Actinomycetota</taxon>
        <taxon>Actinomycetes</taxon>
        <taxon>Pseudonocardiales</taxon>
        <taxon>Pseudonocardiaceae</taxon>
        <taxon>Goodfellowiella</taxon>
    </lineage>
</organism>
<evidence type="ECO:0000256" key="1">
    <source>
        <dbReference type="ARBA" id="ARBA00000085"/>
    </source>
</evidence>
<feature type="transmembrane region" description="Helical" evidence="10">
    <location>
        <begin position="91"/>
        <end position="113"/>
    </location>
</feature>
<dbReference type="PANTHER" id="PTHR24421">
    <property type="entry name" value="NITRATE/NITRITE SENSOR PROTEIN NARX-RELATED"/>
    <property type="match status" value="1"/>
</dbReference>
<dbReference type="EC" id="2.7.13.3" evidence="2"/>
<feature type="domain" description="Histidine kinase/HSP90-like ATPase" evidence="11">
    <location>
        <begin position="351"/>
        <end position="442"/>
    </location>
</feature>
<evidence type="ECO:0000313" key="13">
    <source>
        <dbReference type="EMBL" id="MCP2163801.1"/>
    </source>
</evidence>
<dbReference type="GO" id="GO:0000155">
    <property type="term" value="F:phosphorelay sensor kinase activity"/>
    <property type="evidence" value="ECO:0007669"/>
    <property type="project" value="InterPro"/>
</dbReference>
<dbReference type="Pfam" id="PF07730">
    <property type="entry name" value="HisKA_3"/>
    <property type="match status" value="1"/>
</dbReference>
<evidence type="ECO:0000256" key="10">
    <source>
        <dbReference type="SAM" id="Phobius"/>
    </source>
</evidence>
<dbReference type="Gene3D" id="1.20.5.1930">
    <property type="match status" value="1"/>
</dbReference>
<keyword evidence="10" id="KW-1133">Transmembrane helix</keyword>
<keyword evidence="5" id="KW-0547">Nucleotide-binding</keyword>
<gene>
    <name evidence="13" type="ORF">LX83_000641</name>
</gene>
<evidence type="ECO:0000259" key="12">
    <source>
        <dbReference type="Pfam" id="PF07730"/>
    </source>
</evidence>
<evidence type="ECO:0000256" key="8">
    <source>
        <dbReference type="ARBA" id="ARBA00023012"/>
    </source>
</evidence>
<comment type="caution">
    <text evidence="13">The sequence shown here is derived from an EMBL/GenBank/DDBJ whole genome shotgun (WGS) entry which is preliminary data.</text>
</comment>
<dbReference type="SUPFAM" id="SSF55874">
    <property type="entry name" value="ATPase domain of HSP90 chaperone/DNA topoisomerase II/histidine kinase"/>
    <property type="match status" value="1"/>
</dbReference>
<dbReference type="Pfam" id="PF02518">
    <property type="entry name" value="HATPase_c"/>
    <property type="match status" value="1"/>
</dbReference>
<feature type="transmembrane region" description="Helical" evidence="10">
    <location>
        <begin position="27"/>
        <end position="44"/>
    </location>
</feature>
<name>A0AAE3G8S3_9PSEU</name>
<dbReference type="InterPro" id="IPR003594">
    <property type="entry name" value="HATPase_dom"/>
</dbReference>
<reference evidence="13" key="1">
    <citation type="submission" date="2022-06" db="EMBL/GenBank/DDBJ databases">
        <title>Genomic Encyclopedia of Archaeal and Bacterial Type Strains, Phase II (KMG-II): from individual species to whole genera.</title>
        <authorList>
            <person name="Goeker M."/>
        </authorList>
    </citation>
    <scope>NUCLEOTIDE SEQUENCE</scope>
    <source>
        <strain evidence="13">DSM 43935</strain>
    </source>
</reference>
<feature type="transmembrane region" description="Helical" evidence="10">
    <location>
        <begin position="147"/>
        <end position="165"/>
    </location>
</feature>
<evidence type="ECO:0000256" key="3">
    <source>
        <dbReference type="ARBA" id="ARBA00022553"/>
    </source>
</evidence>
<evidence type="ECO:0000259" key="11">
    <source>
        <dbReference type="Pfam" id="PF02518"/>
    </source>
</evidence>
<dbReference type="Proteomes" id="UP001206128">
    <property type="component" value="Unassembled WGS sequence"/>
</dbReference>